<dbReference type="SUPFAM" id="SSF53822">
    <property type="entry name" value="Periplasmic binding protein-like I"/>
    <property type="match status" value="1"/>
</dbReference>
<dbReference type="PANTHER" id="PTHR30146:SF95">
    <property type="entry name" value="RIBOSE OPERON REPRESSOR"/>
    <property type="match status" value="1"/>
</dbReference>
<accession>A0A437S6C6</accession>
<evidence type="ECO:0000256" key="1">
    <source>
        <dbReference type="ARBA" id="ARBA00022491"/>
    </source>
</evidence>
<name>A0A437S6C6_9FIRM</name>
<keyword evidence="3" id="KW-0238">DNA-binding</keyword>
<proteinExistence type="predicted"/>
<evidence type="ECO:0000256" key="4">
    <source>
        <dbReference type="ARBA" id="ARBA00023163"/>
    </source>
</evidence>
<protein>
    <submittedName>
        <fullName evidence="7">LacI family transcriptional regulator</fullName>
    </submittedName>
</protein>
<dbReference type="InterPro" id="IPR001387">
    <property type="entry name" value="Cro/C1-type_HTH"/>
</dbReference>
<dbReference type="InterPro" id="IPR046335">
    <property type="entry name" value="LacI/GalR-like_sensor"/>
</dbReference>
<keyword evidence="2" id="KW-0805">Transcription regulation</keyword>
<dbReference type="EMBL" id="RLIH01000009">
    <property type="protein sequence ID" value="RVU54551.1"/>
    <property type="molecule type" value="Genomic_DNA"/>
</dbReference>
<dbReference type="InterPro" id="IPR010982">
    <property type="entry name" value="Lambda_DNA-bd_dom_sf"/>
</dbReference>
<evidence type="ECO:0000259" key="6">
    <source>
        <dbReference type="PROSITE" id="PS50943"/>
    </source>
</evidence>
<dbReference type="Pfam" id="PF13377">
    <property type="entry name" value="Peripla_BP_3"/>
    <property type="match status" value="1"/>
</dbReference>
<keyword evidence="8" id="KW-1185">Reference proteome</keyword>
<dbReference type="InterPro" id="IPR028082">
    <property type="entry name" value="Peripla_BP_I"/>
</dbReference>
<evidence type="ECO:0000313" key="8">
    <source>
        <dbReference type="Proteomes" id="UP000288812"/>
    </source>
</evidence>
<evidence type="ECO:0000256" key="3">
    <source>
        <dbReference type="ARBA" id="ARBA00023125"/>
    </source>
</evidence>
<evidence type="ECO:0000256" key="2">
    <source>
        <dbReference type="ARBA" id="ARBA00023015"/>
    </source>
</evidence>
<dbReference type="GO" id="GO:0003700">
    <property type="term" value="F:DNA-binding transcription factor activity"/>
    <property type="evidence" value="ECO:0007669"/>
    <property type="project" value="TreeGrafter"/>
</dbReference>
<dbReference type="Gene3D" id="3.40.50.2300">
    <property type="match status" value="2"/>
</dbReference>
<organism evidence="7 8">
    <name type="scientific">Anaerosphaera multitolerans</name>
    <dbReference type="NCBI Taxonomy" id="2487351"/>
    <lineage>
        <taxon>Bacteria</taxon>
        <taxon>Bacillati</taxon>
        <taxon>Bacillota</taxon>
        <taxon>Tissierellia</taxon>
        <taxon>Tissierellales</taxon>
        <taxon>Peptoniphilaceae</taxon>
        <taxon>Anaerosphaera</taxon>
    </lineage>
</organism>
<comment type="caution">
    <text evidence="7">The sequence shown here is derived from an EMBL/GenBank/DDBJ whole genome shotgun (WGS) entry which is preliminary data.</text>
</comment>
<dbReference type="OrthoDB" id="369222at2"/>
<dbReference type="PROSITE" id="PS50943">
    <property type="entry name" value="HTH_CROC1"/>
    <property type="match status" value="1"/>
</dbReference>
<evidence type="ECO:0000313" key="7">
    <source>
        <dbReference type="EMBL" id="RVU54551.1"/>
    </source>
</evidence>
<dbReference type="CDD" id="cd01392">
    <property type="entry name" value="HTH_LacI"/>
    <property type="match status" value="1"/>
</dbReference>
<dbReference type="AlphaFoldDB" id="A0A437S6C6"/>
<sequence>MSSIRDISKATGLSIGTISRYINNSGYVSKESAEKIKKAIKELDYVPNENARAIFKNRSNLIGIVVSSLSNPFFAEMAMRLEEKAFKKGYGVILFTTNDDAEKEREALKLLKGYRVRGIITTRTQLKDVMANLKMPVISFETEVNNEIITVSADNFKGGQLAFNHLMDKGCQNILHIRGPKNFEASELRYEGFKSEAKKHNKNFDIIRFDSDFHVSYNLEKNIGDKDITKYDGIFVFNDIAAVLILRYLLERGVKIPEETKVIGFDNSYMGALLYPSLTTIEQSVDGISSKCIDLLVDLIEGKEVKATRFYDPVKLIQREST</sequence>
<feature type="domain" description="HTH cro/C1-type" evidence="6">
    <location>
        <begin position="3"/>
        <end position="46"/>
    </location>
</feature>
<feature type="domain" description="HTH lacI-type" evidence="5">
    <location>
        <begin position="2"/>
        <end position="56"/>
    </location>
</feature>
<dbReference type="PROSITE" id="PS50932">
    <property type="entry name" value="HTH_LACI_2"/>
    <property type="match status" value="1"/>
</dbReference>
<gene>
    <name evidence="7" type="ORF">EF514_06855</name>
</gene>
<dbReference type="InterPro" id="IPR000843">
    <property type="entry name" value="HTH_LacI"/>
</dbReference>
<keyword evidence="1" id="KW-0678">Repressor</keyword>
<dbReference type="Proteomes" id="UP000288812">
    <property type="component" value="Unassembled WGS sequence"/>
</dbReference>
<keyword evidence="4" id="KW-0804">Transcription</keyword>
<dbReference type="CDD" id="cd06291">
    <property type="entry name" value="PBP1_Qymf-like"/>
    <property type="match status" value="1"/>
</dbReference>
<dbReference type="Gene3D" id="1.10.260.40">
    <property type="entry name" value="lambda repressor-like DNA-binding domains"/>
    <property type="match status" value="1"/>
</dbReference>
<dbReference type="SMART" id="SM00354">
    <property type="entry name" value="HTH_LACI"/>
    <property type="match status" value="1"/>
</dbReference>
<dbReference type="SUPFAM" id="SSF47413">
    <property type="entry name" value="lambda repressor-like DNA-binding domains"/>
    <property type="match status" value="1"/>
</dbReference>
<dbReference type="Pfam" id="PF00356">
    <property type="entry name" value="LacI"/>
    <property type="match status" value="1"/>
</dbReference>
<dbReference type="PANTHER" id="PTHR30146">
    <property type="entry name" value="LACI-RELATED TRANSCRIPTIONAL REPRESSOR"/>
    <property type="match status" value="1"/>
</dbReference>
<dbReference type="GO" id="GO:0000976">
    <property type="term" value="F:transcription cis-regulatory region binding"/>
    <property type="evidence" value="ECO:0007669"/>
    <property type="project" value="TreeGrafter"/>
</dbReference>
<reference evidence="7 8" key="1">
    <citation type="submission" date="2018-11" db="EMBL/GenBank/DDBJ databases">
        <title>Genome sequencing and assembly of Anaerosphaera sp. nov., GS7-6-2.</title>
        <authorList>
            <person name="Rettenmaier R."/>
            <person name="Liebl W."/>
            <person name="Zverlov V."/>
        </authorList>
    </citation>
    <scope>NUCLEOTIDE SEQUENCE [LARGE SCALE GENOMIC DNA]</scope>
    <source>
        <strain evidence="7 8">GS7-6-2</strain>
    </source>
</reference>
<evidence type="ECO:0000259" key="5">
    <source>
        <dbReference type="PROSITE" id="PS50932"/>
    </source>
</evidence>